<evidence type="ECO:0000313" key="1">
    <source>
        <dbReference type="EMBL" id="SOJ55506.1"/>
    </source>
</evidence>
<dbReference type="PANTHER" id="PTHR34846">
    <property type="entry name" value="4-CARBOXYMUCONOLACTONE DECARBOXYLASE FAMILY PROTEIN (AFU_ORTHOLOGUE AFUA_6G11590)"/>
    <property type="match status" value="1"/>
</dbReference>
<keyword evidence="2" id="KW-1185">Reference proteome</keyword>
<proteinExistence type="predicted"/>
<sequence>MARLDVPDGPGGEAAMVWKLRPPLGGMVERMIRGAYQQSILPAGERELARMRIAQINDCVACSGFRAPSVLAEGPNAPAPDLYENVAAYASYPGYTPRQRLAIEFAERFAIDHASMDDAFFGRLRDLFSDEEILDLTLCVAVFLGLGRSLTVLGVDQSCALDI</sequence>
<evidence type="ECO:0000313" key="2">
    <source>
        <dbReference type="Proteomes" id="UP000554965"/>
    </source>
</evidence>
<organism evidence="1 2">
    <name type="scientific">Mycobacterium simulans</name>
    <dbReference type="NCBI Taxonomy" id="627089"/>
    <lineage>
        <taxon>Bacteria</taxon>
        <taxon>Bacillati</taxon>
        <taxon>Actinomycetota</taxon>
        <taxon>Actinomycetes</taxon>
        <taxon>Mycobacteriales</taxon>
        <taxon>Mycobacteriaceae</taxon>
        <taxon>Mycobacterium</taxon>
    </lineage>
</organism>
<evidence type="ECO:0008006" key="3">
    <source>
        <dbReference type="Google" id="ProtNLM"/>
    </source>
</evidence>
<comment type="caution">
    <text evidence="1">The sequence shown here is derived from an EMBL/GenBank/DDBJ whole genome shotgun (WGS) entry which is preliminary data.</text>
</comment>
<dbReference type="EMBL" id="OCTY01000002">
    <property type="protein sequence ID" value="SOJ55506.1"/>
    <property type="molecule type" value="Genomic_DNA"/>
</dbReference>
<protein>
    <recommendedName>
        <fullName evidence="3">4-carboxymuconolactone decarboxylase</fullName>
    </recommendedName>
</protein>
<dbReference type="AlphaFoldDB" id="A0A7Z7IMR2"/>
<dbReference type="Gene3D" id="1.20.1290.10">
    <property type="entry name" value="AhpD-like"/>
    <property type="match status" value="1"/>
</dbReference>
<reference evidence="1 2" key="1">
    <citation type="submission" date="2017-10" db="EMBL/GenBank/DDBJ databases">
        <authorList>
            <consortium name="Urmite Genomes"/>
        </authorList>
    </citation>
    <scope>NUCLEOTIDE SEQUENCE [LARGE SCALE GENOMIC DNA]</scope>
    <source>
        <strain evidence="1 2">FB-527</strain>
    </source>
</reference>
<accession>A0A7Z7IMR2</accession>
<dbReference type="Proteomes" id="UP000554965">
    <property type="component" value="Unassembled WGS sequence"/>
</dbReference>
<dbReference type="RefSeq" id="WP_186243341.1">
    <property type="nucleotide sequence ID" value="NZ_OCTY01000002.1"/>
</dbReference>
<name>A0A7Z7IMR2_9MYCO</name>
<dbReference type="InterPro" id="IPR029032">
    <property type="entry name" value="AhpD-like"/>
</dbReference>
<dbReference type="PANTHER" id="PTHR34846:SF10">
    <property type="entry name" value="CYTOPLASMIC PROTEIN"/>
    <property type="match status" value="1"/>
</dbReference>
<dbReference type="SUPFAM" id="SSF69118">
    <property type="entry name" value="AhpD-like"/>
    <property type="match status" value="1"/>
</dbReference>
<gene>
    <name evidence="1" type="ORF">MSIMFB_02991</name>
</gene>